<sequence length="129" mass="14393">MQTIQSENAIVQELTFDAPVSVVTLLEDRAAIQKKEQDHLTKWNIVTKTVRLYLSNIGAESRIIKTTEWLPVSELEQVKIEVIAAQTTEGVQPDENGFCTWNFSLSPYSQLAASLVYKISLAPEVKGIS</sequence>
<accession>A0ABV4XKT3</accession>
<comment type="caution">
    <text evidence="1">The sequence shown here is derived from an EMBL/GenBank/DDBJ whole genome shotgun (WGS) entry which is preliminary data.</text>
</comment>
<keyword evidence="2" id="KW-1185">Reference proteome</keyword>
<name>A0ABV4XKT3_9CYAN</name>
<dbReference type="EMBL" id="JBHFNR010000021">
    <property type="protein sequence ID" value="MFB2892032.1"/>
    <property type="molecule type" value="Genomic_DNA"/>
</dbReference>
<dbReference type="RefSeq" id="WP_413261706.1">
    <property type="nucleotide sequence ID" value="NZ_JBHFNR010000021.1"/>
</dbReference>
<organism evidence="1 2">
    <name type="scientific">Floridaenema flaviceps BLCC-F50</name>
    <dbReference type="NCBI Taxonomy" id="3153642"/>
    <lineage>
        <taxon>Bacteria</taxon>
        <taxon>Bacillati</taxon>
        <taxon>Cyanobacteriota</taxon>
        <taxon>Cyanophyceae</taxon>
        <taxon>Oscillatoriophycideae</taxon>
        <taxon>Aerosakkonematales</taxon>
        <taxon>Aerosakkonemataceae</taxon>
        <taxon>Floridanema</taxon>
        <taxon>Floridanema flaviceps</taxon>
    </lineage>
</organism>
<reference evidence="1 2" key="1">
    <citation type="submission" date="2024-09" db="EMBL/GenBank/DDBJ databases">
        <title>Floridaenema gen nov. (Aerosakkonemataceae, Aerosakkonematales ord. nov., Cyanobacteria) from benthic tropical and subtropical fresh waters, with the description of four new species.</title>
        <authorList>
            <person name="Moretto J.A."/>
            <person name="Berthold D.E."/>
            <person name="Lefler F.W."/>
            <person name="Huang I.-S."/>
            <person name="Laughinghouse H. IV."/>
        </authorList>
    </citation>
    <scope>NUCLEOTIDE SEQUENCE [LARGE SCALE GENOMIC DNA]</scope>
    <source>
        <strain evidence="1 2">BLCC-F50</strain>
    </source>
</reference>
<evidence type="ECO:0008006" key="3">
    <source>
        <dbReference type="Google" id="ProtNLM"/>
    </source>
</evidence>
<protein>
    <recommendedName>
        <fullName evidence="3">DUF4139 domain-containing protein</fullName>
    </recommendedName>
</protein>
<dbReference type="Proteomes" id="UP001576784">
    <property type="component" value="Unassembled WGS sequence"/>
</dbReference>
<gene>
    <name evidence="1" type="ORF">ACE1CI_03695</name>
</gene>
<evidence type="ECO:0000313" key="1">
    <source>
        <dbReference type="EMBL" id="MFB2892032.1"/>
    </source>
</evidence>
<evidence type="ECO:0000313" key="2">
    <source>
        <dbReference type="Proteomes" id="UP001576784"/>
    </source>
</evidence>
<proteinExistence type="predicted"/>